<dbReference type="Pfam" id="PF17172">
    <property type="entry name" value="GST_N_4"/>
    <property type="match status" value="1"/>
</dbReference>
<dbReference type="CDD" id="cd03193">
    <property type="entry name" value="GST_C_Metaxin"/>
    <property type="match status" value="1"/>
</dbReference>
<dbReference type="InterPro" id="IPR040079">
    <property type="entry name" value="Glutathione_S-Trfase"/>
</dbReference>
<evidence type="ECO:0000256" key="1">
    <source>
        <dbReference type="ARBA" id="ARBA00006475"/>
    </source>
</evidence>
<dbReference type="Pfam" id="PF17171">
    <property type="entry name" value="GST_C_6"/>
    <property type="match status" value="1"/>
</dbReference>
<dbReference type="SFLD" id="SFLDG01200">
    <property type="entry name" value="SUF1.1"/>
    <property type="match status" value="1"/>
</dbReference>
<dbReference type="Gene3D" id="1.20.1050.10">
    <property type="match status" value="1"/>
</dbReference>
<dbReference type="InterPro" id="IPR033468">
    <property type="entry name" value="Metaxin_GST"/>
</dbReference>
<dbReference type="SFLD" id="SFLDG01180">
    <property type="entry name" value="SUF1"/>
    <property type="match status" value="1"/>
</dbReference>
<dbReference type="PANTHER" id="PTHR12289">
    <property type="entry name" value="METAXIN RELATED"/>
    <property type="match status" value="1"/>
</dbReference>
<keyword evidence="2" id="KW-0472">Membrane</keyword>
<gene>
    <name evidence="4" type="ORF">DdX_13871</name>
</gene>
<dbReference type="SFLD" id="SFLDS00019">
    <property type="entry name" value="Glutathione_Transferase_(cytos"/>
    <property type="match status" value="1"/>
</dbReference>
<keyword evidence="2" id="KW-1133">Transmembrane helix</keyword>
<organism evidence="4 5">
    <name type="scientific">Ditylenchus destructor</name>
    <dbReference type="NCBI Taxonomy" id="166010"/>
    <lineage>
        <taxon>Eukaryota</taxon>
        <taxon>Metazoa</taxon>
        <taxon>Ecdysozoa</taxon>
        <taxon>Nematoda</taxon>
        <taxon>Chromadorea</taxon>
        <taxon>Rhabditida</taxon>
        <taxon>Tylenchina</taxon>
        <taxon>Tylenchomorpha</taxon>
        <taxon>Sphaerularioidea</taxon>
        <taxon>Anguinidae</taxon>
        <taxon>Anguininae</taxon>
        <taxon>Ditylenchus</taxon>
    </lineage>
</organism>
<dbReference type="GO" id="GO:0005737">
    <property type="term" value="C:cytoplasm"/>
    <property type="evidence" value="ECO:0007669"/>
    <property type="project" value="TreeGrafter"/>
</dbReference>
<dbReference type="PROSITE" id="PS50405">
    <property type="entry name" value="GST_CTER"/>
    <property type="match status" value="1"/>
</dbReference>
<evidence type="ECO:0000259" key="3">
    <source>
        <dbReference type="PROSITE" id="PS50405"/>
    </source>
</evidence>
<dbReference type="AlphaFoldDB" id="A0AAD4R295"/>
<dbReference type="SUPFAM" id="SSF47616">
    <property type="entry name" value="GST C-terminal domain-like"/>
    <property type="match status" value="1"/>
</dbReference>
<dbReference type="PANTHER" id="PTHR12289:SF32">
    <property type="entry name" value="GST_C_6 DOMAIN-CONTAINING PROTEIN"/>
    <property type="match status" value="1"/>
</dbReference>
<evidence type="ECO:0000313" key="4">
    <source>
        <dbReference type="EMBL" id="KAI1705113.1"/>
    </source>
</evidence>
<comment type="caution">
    <text evidence="4">The sequence shown here is derived from an EMBL/GenBank/DDBJ whole genome shotgun (WGS) entry which is preliminary data.</text>
</comment>
<dbReference type="InterPro" id="IPR010987">
    <property type="entry name" value="Glutathione-S-Trfase_C-like"/>
</dbReference>
<accession>A0AAD4R295</accession>
<protein>
    <submittedName>
        <fullName evidence="4">Failed axon connection</fullName>
    </submittedName>
</protein>
<feature type="transmembrane region" description="Helical" evidence="2">
    <location>
        <begin position="6"/>
        <end position="28"/>
    </location>
</feature>
<dbReference type="InterPro" id="IPR050931">
    <property type="entry name" value="Mito_Protein_Transport_Metaxin"/>
</dbReference>
<dbReference type="InterPro" id="IPR036282">
    <property type="entry name" value="Glutathione-S-Trfase_C_sf"/>
</dbReference>
<dbReference type="InterPro" id="IPR012336">
    <property type="entry name" value="Thioredoxin-like_fold"/>
</dbReference>
<dbReference type="Proteomes" id="UP001201812">
    <property type="component" value="Unassembled WGS sequence"/>
</dbReference>
<keyword evidence="5" id="KW-1185">Reference proteome</keyword>
<dbReference type="SUPFAM" id="SSF52833">
    <property type="entry name" value="Thioredoxin-like"/>
    <property type="match status" value="1"/>
</dbReference>
<comment type="similarity">
    <text evidence="1">Belongs to the FAX family.</text>
</comment>
<evidence type="ECO:0000256" key="2">
    <source>
        <dbReference type="SAM" id="Phobius"/>
    </source>
</evidence>
<dbReference type="InterPro" id="IPR036249">
    <property type="entry name" value="Thioredoxin-like_sf"/>
</dbReference>
<dbReference type="InterPro" id="IPR026928">
    <property type="entry name" value="FAX/IsoI-like"/>
</dbReference>
<sequence>MTLYSCINSLVLIVSTVLIFKAVSYLYALLTCRYKRKTAVLNKKDWEKDVVYLYQFPKRTFVPNVSAFCLKVETFLIHHGIKHEVIESMTLRSTEGKLPLVELNGRQIPDSQLIILELTKHFNLTERTDRRQKALDRILSRFVDHATSPAIYYDKIGRNASKFIRLFYGDAPFYIQIIATASVYLNMWQSLNGEGTGRHQPEEIREILHEDLDALDSLLGDNDWILGGEKPTLADIVLFAHIAGSYDLPFELPIHKLLEEKFPGLIAHHNRMAERYYPGFKFGGFKREEAKKIR</sequence>
<keyword evidence="2" id="KW-0812">Transmembrane</keyword>
<dbReference type="EMBL" id="JAKKPZ010000060">
    <property type="protein sequence ID" value="KAI1705113.1"/>
    <property type="molecule type" value="Genomic_DNA"/>
</dbReference>
<evidence type="ECO:0000313" key="5">
    <source>
        <dbReference type="Proteomes" id="UP001201812"/>
    </source>
</evidence>
<proteinExistence type="inferred from homology"/>
<feature type="domain" description="GST C-terminal" evidence="3">
    <location>
        <begin position="129"/>
        <end position="293"/>
    </location>
</feature>
<name>A0AAD4R295_9BILA</name>
<reference evidence="4" key="1">
    <citation type="submission" date="2022-01" db="EMBL/GenBank/DDBJ databases">
        <title>Genome Sequence Resource for Two Populations of Ditylenchus destructor, the Migratory Endoparasitic Phytonematode.</title>
        <authorList>
            <person name="Zhang H."/>
            <person name="Lin R."/>
            <person name="Xie B."/>
        </authorList>
    </citation>
    <scope>NUCLEOTIDE SEQUENCE</scope>
    <source>
        <strain evidence="4">BazhouSP</strain>
    </source>
</reference>